<evidence type="ECO:0000313" key="2">
    <source>
        <dbReference type="Proteomes" id="UP000439903"/>
    </source>
</evidence>
<dbReference type="Proteomes" id="UP000439903">
    <property type="component" value="Unassembled WGS sequence"/>
</dbReference>
<protein>
    <recommendedName>
        <fullName evidence="3">F-box domain-containing protein</fullName>
    </recommendedName>
</protein>
<evidence type="ECO:0000313" key="1">
    <source>
        <dbReference type="EMBL" id="KAF0455582.1"/>
    </source>
</evidence>
<accession>A0A8H3XEE2</accession>
<gene>
    <name evidence="1" type="ORF">F8M41_001463</name>
</gene>
<dbReference type="EMBL" id="WTPW01001114">
    <property type="protein sequence ID" value="KAF0455582.1"/>
    <property type="molecule type" value="Genomic_DNA"/>
</dbReference>
<dbReference type="SUPFAM" id="SSF52047">
    <property type="entry name" value="RNI-like"/>
    <property type="match status" value="1"/>
</dbReference>
<evidence type="ECO:0008006" key="3">
    <source>
        <dbReference type="Google" id="ProtNLM"/>
    </source>
</evidence>
<sequence length="570" mass="66572">MMTRSPENFLSKNKFIQRSKFTKSIIPINSTQRTIPYPLSLDCLINIIEYLKNDRATLYSCVMVNRIWCKTSIPLLWCRPFEHQMIGKEVRILHTYISCLNFHDKAELIDHGIRLPDMPNPIFDYPKYLRGFDNENFDRAIEDWMMMLCLTMDSDYEIKVKLCNKIIGNLLFSRTKGLKVLKIDRGEIEDSCLMNIVNLNTEISEISEKENNYNYYYEAFSELENFELKFDNDDEEKWMLNSEYKARICSQLATYSRSLSHITISIDPFRRSPPPPFIVCQPIFELISSQDKLQFLDIEEFWDEFTYTAIFYSSLQSQSHSITHLTLTNLTEFDLLLSVLVSCVNLQTLEFLMVPEPNMESFDYIMNPRKPLSVKKLISYDARSEPQLVTQSLGIIIKMANKNLRALMLFEVTSELIDIIGQNCPNIVDLYLTMSTSSISHLLPFLPSLPLEYLFLWEDHSMAFTLDFVHKIARSIPVTLQNLEITFDMAPEVMYNFLWECRAKFRELVLRVDGCDDEFLEVVTMYAKKSGGYLRTLKLWGLGIKFSVEAVEEAKKTIPRIVNLASYPLW</sequence>
<keyword evidence="2" id="KW-1185">Reference proteome</keyword>
<organism evidence="1 2">
    <name type="scientific">Gigaspora margarita</name>
    <dbReference type="NCBI Taxonomy" id="4874"/>
    <lineage>
        <taxon>Eukaryota</taxon>
        <taxon>Fungi</taxon>
        <taxon>Fungi incertae sedis</taxon>
        <taxon>Mucoromycota</taxon>
        <taxon>Glomeromycotina</taxon>
        <taxon>Glomeromycetes</taxon>
        <taxon>Diversisporales</taxon>
        <taxon>Gigasporaceae</taxon>
        <taxon>Gigaspora</taxon>
    </lineage>
</organism>
<comment type="caution">
    <text evidence="1">The sequence shown here is derived from an EMBL/GenBank/DDBJ whole genome shotgun (WGS) entry which is preliminary data.</text>
</comment>
<dbReference type="InterPro" id="IPR032675">
    <property type="entry name" value="LRR_dom_sf"/>
</dbReference>
<dbReference type="Gene3D" id="3.80.10.10">
    <property type="entry name" value="Ribonuclease Inhibitor"/>
    <property type="match status" value="1"/>
</dbReference>
<name>A0A8H3XEE2_GIGMA</name>
<reference evidence="1 2" key="1">
    <citation type="journal article" date="2019" name="Environ. Microbiol.">
        <title>At the nexus of three kingdoms: the genome of the mycorrhizal fungus Gigaspora margarita provides insights into plant, endobacterial and fungal interactions.</title>
        <authorList>
            <person name="Venice F."/>
            <person name="Ghignone S."/>
            <person name="Salvioli di Fossalunga A."/>
            <person name="Amselem J."/>
            <person name="Novero M."/>
            <person name="Xianan X."/>
            <person name="Sedzielewska Toro K."/>
            <person name="Morin E."/>
            <person name="Lipzen A."/>
            <person name="Grigoriev I.V."/>
            <person name="Henrissat B."/>
            <person name="Martin F.M."/>
            <person name="Bonfante P."/>
        </authorList>
    </citation>
    <scope>NUCLEOTIDE SEQUENCE [LARGE SCALE GENOMIC DNA]</scope>
    <source>
        <strain evidence="1 2">BEG34</strain>
    </source>
</reference>
<proteinExistence type="predicted"/>
<dbReference type="AlphaFoldDB" id="A0A8H3XEE2"/>
<dbReference type="OrthoDB" id="2351154at2759"/>